<sequence>MRGKWGANQSGKHRLSESRRPREQQPQVLEPPSRRTTRDEYTVSPTRIMVTVLSLLHLGRRCSVYSVNKIYHPHQRDCSTSTKAPRSVDQFIRFTSERLPPLRDPRPLRADNGNRHHEQTNDGKLLMTEKANVSQPDFFPPCPRPNKPVSDVRPFPSPEQRLGQNLRKILDFFGFSPMAGEGCLLRKNHQKKESSTPFRLGIGVEGAQTISRAGALWRNDREGGAPTNYARTAETQTVWPLTSKAQTAARSAILESHTLHSISPRILGYPDVMRHSVFSPASSIFDSKYGIGSNYCILL</sequence>
<reference evidence="2 3" key="1">
    <citation type="submission" date="2020-02" db="EMBL/GenBank/DDBJ databases">
        <authorList>
            <person name="Ferguson B K."/>
        </authorList>
    </citation>
    <scope>NUCLEOTIDE SEQUENCE [LARGE SCALE GENOMIC DNA]</scope>
</reference>
<dbReference type="AlphaFoldDB" id="A0A6H5FTB4"/>
<feature type="compositionally biased region" description="Basic and acidic residues" evidence="1">
    <location>
        <begin position="14"/>
        <end position="23"/>
    </location>
</feature>
<gene>
    <name evidence="2" type="ORF">NTEN_LOCUS231</name>
</gene>
<feature type="non-terminal residue" evidence="2">
    <location>
        <position position="299"/>
    </location>
</feature>
<dbReference type="Proteomes" id="UP000479000">
    <property type="component" value="Unassembled WGS sequence"/>
</dbReference>
<evidence type="ECO:0000313" key="2">
    <source>
        <dbReference type="EMBL" id="CAA9993247.1"/>
    </source>
</evidence>
<proteinExistence type="predicted"/>
<feature type="region of interest" description="Disordered" evidence="1">
    <location>
        <begin position="99"/>
        <end position="121"/>
    </location>
</feature>
<keyword evidence="3" id="KW-1185">Reference proteome</keyword>
<name>A0A6H5FTB4_9HEMI</name>
<accession>A0A6H5FTB4</accession>
<protein>
    <submittedName>
        <fullName evidence="2">Uncharacterized protein</fullName>
    </submittedName>
</protein>
<feature type="region of interest" description="Disordered" evidence="1">
    <location>
        <begin position="1"/>
        <end position="42"/>
    </location>
</feature>
<organism evidence="2 3">
    <name type="scientific">Nesidiocoris tenuis</name>
    <dbReference type="NCBI Taxonomy" id="355587"/>
    <lineage>
        <taxon>Eukaryota</taxon>
        <taxon>Metazoa</taxon>
        <taxon>Ecdysozoa</taxon>
        <taxon>Arthropoda</taxon>
        <taxon>Hexapoda</taxon>
        <taxon>Insecta</taxon>
        <taxon>Pterygota</taxon>
        <taxon>Neoptera</taxon>
        <taxon>Paraneoptera</taxon>
        <taxon>Hemiptera</taxon>
        <taxon>Heteroptera</taxon>
        <taxon>Panheteroptera</taxon>
        <taxon>Cimicomorpha</taxon>
        <taxon>Miridae</taxon>
        <taxon>Dicyphina</taxon>
        <taxon>Nesidiocoris</taxon>
    </lineage>
</organism>
<dbReference type="EMBL" id="CADCXU010000299">
    <property type="protein sequence ID" value="CAA9993247.1"/>
    <property type="molecule type" value="Genomic_DNA"/>
</dbReference>
<feature type="compositionally biased region" description="Basic and acidic residues" evidence="1">
    <location>
        <begin position="100"/>
        <end position="121"/>
    </location>
</feature>
<evidence type="ECO:0000313" key="3">
    <source>
        <dbReference type="Proteomes" id="UP000479000"/>
    </source>
</evidence>
<feature type="compositionally biased region" description="Basic and acidic residues" evidence="1">
    <location>
        <begin position="32"/>
        <end position="41"/>
    </location>
</feature>
<evidence type="ECO:0000256" key="1">
    <source>
        <dbReference type="SAM" id="MobiDB-lite"/>
    </source>
</evidence>